<reference evidence="19 20" key="1">
    <citation type="submission" date="2024-08" db="EMBL/GenBank/DDBJ databases">
        <title>The draft genome of Apodemus speciosus.</title>
        <authorList>
            <person name="Nabeshima K."/>
            <person name="Suzuki S."/>
            <person name="Onuma M."/>
        </authorList>
    </citation>
    <scope>NUCLEOTIDE SEQUENCE [LARGE SCALE GENOMIC DNA]</scope>
    <source>
        <strain evidence="19">IB14-021</strain>
    </source>
</reference>
<evidence type="ECO:0000256" key="9">
    <source>
        <dbReference type="ARBA" id="ARBA00023173"/>
    </source>
</evidence>
<dbReference type="Pfam" id="PF00571">
    <property type="entry name" value="CBS"/>
    <property type="match status" value="1"/>
</dbReference>
<dbReference type="InterPro" id="IPR001807">
    <property type="entry name" value="ClC"/>
</dbReference>
<comment type="catalytic activity">
    <reaction evidence="14">
        <text>nitrate(in) = nitrate(out)</text>
        <dbReference type="Rhea" id="RHEA:34923"/>
        <dbReference type="ChEBI" id="CHEBI:17632"/>
    </reaction>
</comment>
<evidence type="ECO:0000256" key="1">
    <source>
        <dbReference type="ARBA" id="ARBA00004141"/>
    </source>
</evidence>
<dbReference type="InterPro" id="IPR050970">
    <property type="entry name" value="Cl_channel_volt-gated"/>
</dbReference>
<keyword evidence="9" id="KW-0869">Chloride channel</keyword>
<evidence type="ECO:0000313" key="19">
    <source>
        <dbReference type="EMBL" id="GAB1289173.1"/>
    </source>
</evidence>
<evidence type="ECO:0000256" key="10">
    <source>
        <dbReference type="ARBA" id="ARBA00023214"/>
    </source>
</evidence>
<dbReference type="Proteomes" id="UP001623349">
    <property type="component" value="Unassembled WGS sequence"/>
</dbReference>
<dbReference type="SUPFAM" id="SSF54631">
    <property type="entry name" value="CBS-domain pair"/>
    <property type="match status" value="1"/>
</dbReference>
<keyword evidence="5" id="KW-1133">Transmembrane helix</keyword>
<evidence type="ECO:0000256" key="15">
    <source>
        <dbReference type="ARBA" id="ARBA00035085"/>
    </source>
</evidence>
<name>A0ABQ0EQ49_APOSI</name>
<keyword evidence="11" id="KW-0407">Ion channel</keyword>
<dbReference type="Gene3D" id="1.10.3080.10">
    <property type="entry name" value="Clc chloride channel"/>
    <property type="match status" value="1"/>
</dbReference>
<keyword evidence="7 16" id="KW-0129">CBS domain</keyword>
<dbReference type="PANTHER" id="PTHR45720">
    <property type="entry name" value="CHLORIDE CHANNEL PROTEIN 2"/>
    <property type="match status" value="1"/>
</dbReference>
<evidence type="ECO:0000256" key="11">
    <source>
        <dbReference type="ARBA" id="ARBA00023303"/>
    </source>
</evidence>
<evidence type="ECO:0000256" key="8">
    <source>
        <dbReference type="ARBA" id="ARBA00023136"/>
    </source>
</evidence>
<evidence type="ECO:0000256" key="16">
    <source>
        <dbReference type="PROSITE-ProRule" id="PRU00703"/>
    </source>
</evidence>
<dbReference type="SMART" id="SM00116">
    <property type="entry name" value="CBS"/>
    <property type="match status" value="1"/>
</dbReference>
<keyword evidence="8" id="KW-0472">Membrane</keyword>
<evidence type="ECO:0000256" key="17">
    <source>
        <dbReference type="RuleBase" id="RU361221"/>
    </source>
</evidence>
<evidence type="ECO:0000256" key="2">
    <source>
        <dbReference type="ARBA" id="ARBA00022448"/>
    </source>
</evidence>
<dbReference type="InterPro" id="IPR014743">
    <property type="entry name" value="Cl-channel_core"/>
</dbReference>
<comment type="catalytic activity">
    <reaction evidence="12">
        <text>iodide(out) = iodide(in)</text>
        <dbReference type="Rhea" id="RHEA:66324"/>
        <dbReference type="ChEBI" id="CHEBI:16382"/>
    </reaction>
</comment>
<keyword evidence="20" id="KW-1185">Reference proteome</keyword>
<dbReference type="EMBL" id="BAAFST010000004">
    <property type="protein sequence ID" value="GAB1289173.1"/>
    <property type="molecule type" value="Genomic_DNA"/>
</dbReference>
<protein>
    <recommendedName>
        <fullName evidence="17">Chloride channel protein</fullName>
    </recommendedName>
</protein>
<evidence type="ECO:0000256" key="3">
    <source>
        <dbReference type="ARBA" id="ARBA00022692"/>
    </source>
</evidence>
<evidence type="ECO:0000313" key="20">
    <source>
        <dbReference type="Proteomes" id="UP001623349"/>
    </source>
</evidence>
<evidence type="ECO:0000256" key="13">
    <source>
        <dbReference type="ARBA" id="ARBA00024167"/>
    </source>
</evidence>
<dbReference type="InterPro" id="IPR046342">
    <property type="entry name" value="CBS_dom_sf"/>
</dbReference>
<evidence type="ECO:0000256" key="6">
    <source>
        <dbReference type="ARBA" id="ARBA00023065"/>
    </source>
</evidence>
<dbReference type="CDD" id="cd04591">
    <property type="entry name" value="CBS_pair_voltage-gated_CLC_euk_bac"/>
    <property type="match status" value="1"/>
</dbReference>
<evidence type="ECO:0000256" key="7">
    <source>
        <dbReference type="ARBA" id="ARBA00023122"/>
    </source>
</evidence>
<keyword evidence="4" id="KW-0677">Repeat</keyword>
<evidence type="ECO:0000256" key="4">
    <source>
        <dbReference type="ARBA" id="ARBA00022737"/>
    </source>
</evidence>
<dbReference type="SUPFAM" id="SSF81340">
    <property type="entry name" value="Clc chloride channel"/>
    <property type="match status" value="1"/>
</dbReference>
<evidence type="ECO:0000256" key="5">
    <source>
        <dbReference type="ARBA" id="ARBA00022989"/>
    </source>
</evidence>
<dbReference type="Gene3D" id="3.10.580.10">
    <property type="entry name" value="CBS-domain"/>
    <property type="match status" value="1"/>
</dbReference>
<evidence type="ECO:0000256" key="12">
    <source>
        <dbReference type="ARBA" id="ARBA00024145"/>
    </source>
</evidence>
<comment type="catalytic activity">
    <reaction evidence="15">
        <text>bromide(in) = bromide(out)</text>
        <dbReference type="Rhea" id="RHEA:75383"/>
        <dbReference type="ChEBI" id="CHEBI:15858"/>
    </reaction>
</comment>
<dbReference type="PROSITE" id="PS51371">
    <property type="entry name" value="CBS"/>
    <property type="match status" value="1"/>
</dbReference>
<keyword evidence="6 17" id="KW-0406">Ion transport</keyword>
<sequence length="274" mass="29284">MLILATTVPMPAGYFMPVFIMGAAVGRLLGEALSVAFPEGIVVGGEVNPIMPGGYALAGAAAFSGAVTHTISTALLAFELTGQIVHALPVLMAVLAANVVSQNCQPSFYDGTIMAKKLPYLPRIRGRQIGSYPATVEHFMNRNLTTLAKDMPLEEVVRVVTSTDVSQYPLVETRESQTLVGIVEKTHLVQALQSQPASWAPGRERFLQDILAGGCPTQPVTLQLSPETSLYQAHSLFELLTLQALFVTSRGRAVGSVSWAELKKAISTLINPPK</sequence>
<dbReference type="Pfam" id="PF00654">
    <property type="entry name" value="Voltage_CLC"/>
    <property type="match status" value="1"/>
</dbReference>
<evidence type="ECO:0000256" key="14">
    <source>
        <dbReference type="ARBA" id="ARBA00035073"/>
    </source>
</evidence>
<dbReference type="PANTHER" id="PTHR45720:SF3">
    <property type="entry name" value="CHLORIDE CHANNEL PROTEIN CLC-KB"/>
    <property type="match status" value="1"/>
</dbReference>
<dbReference type="PRINTS" id="PR00762">
    <property type="entry name" value="CLCHANNEL"/>
</dbReference>
<comment type="similarity">
    <text evidence="17">Belongs to the chloride channel (TC 2.A.49) family.</text>
</comment>
<comment type="catalytic activity">
    <reaction evidence="13">
        <text>chloride(in) = chloride(out)</text>
        <dbReference type="Rhea" id="RHEA:29823"/>
        <dbReference type="ChEBI" id="CHEBI:17996"/>
    </reaction>
</comment>
<organism evidence="19 20">
    <name type="scientific">Apodemus speciosus</name>
    <name type="common">Large Japanese field mouse</name>
    <dbReference type="NCBI Taxonomy" id="105296"/>
    <lineage>
        <taxon>Eukaryota</taxon>
        <taxon>Metazoa</taxon>
        <taxon>Chordata</taxon>
        <taxon>Craniata</taxon>
        <taxon>Vertebrata</taxon>
        <taxon>Euteleostomi</taxon>
        <taxon>Mammalia</taxon>
        <taxon>Eutheria</taxon>
        <taxon>Euarchontoglires</taxon>
        <taxon>Glires</taxon>
        <taxon>Rodentia</taxon>
        <taxon>Myomorpha</taxon>
        <taxon>Muroidea</taxon>
        <taxon>Muridae</taxon>
        <taxon>Murinae</taxon>
        <taxon>Apodemus</taxon>
    </lineage>
</organism>
<feature type="domain" description="CBS" evidence="18">
    <location>
        <begin position="140"/>
        <end position="198"/>
    </location>
</feature>
<keyword evidence="3" id="KW-0812">Transmembrane</keyword>
<proteinExistence type="inferred from homology"/>
<keyword evidence="10 17" id="KW-0868">Chloride</keyword>
<comment type="caution">
    <text evidence="19">The sequence shown here is derived from an EMBL/GenBank/DDBJ whole genome shotgun (WGS) entry which is preliminary data.</text>
</comment>
<evidence type="ECO:0000259" key="18">
    <source>
        <dbReference type="PROSITE" id="PS51371"/>
    </source>
</evidence>
<keyword evidence="2 17" id="KW-0813">Transport</keyword>
<gene>
    <name evidence="19" type="ORF">APTSU1_000440300</name>
</gene>
<comment type="subcellular location">
    <subcellularLocation>
        <location evidence="1 17">Membrane</location>
        <topology evidence="1 17">Multi-pass membrane protein</topology>
    </subcellularLocation>
</comment>
<accession>A0ABQ0EQ49</accession>
<dbReference type="InterPro" id="IPR000644">
    <property type="entry name" value="CBS_dom"/>
</dbReference>